<gene>
    <name evidence="2" type="ORF">LTR69_005167</name>
</gene>
<dbReference type="Proteomes" id="UP001345691">
    <property type="component" value="Unassembled WGS sequence"/>
</dbReference>
<name>A0ABR0JE40_9EURO</name>
<sequence>MSSTYSAPSENRSNMQGASITTASQPGRGKLQRKCSSCSKLGHSKSRCWRARPELHHQRGGSARQVPQPAQGHEVSKSASQASVPFRFLDLPGEIRNRIYDEVYGGSYQATATMVTLPPRSDRDEFKLDIPYRPKLHIVSKQIYQETSSARGRNSFDGHLRCQLGPIPPLHSGPKYVQFRSRVTKMTFFGFDNRLMHAVHFPVWVWVGMEQDFPNLQEIHFEWTKTHYRIDLGQSGNDYAQEWHDLLQEGVAQAFLDGHFDDKYDYVHPIDRLKVPFLVKHVNTRRNWKIFFSTTLQWTATYNERGLCQICGSLTNDDSHAHIVKRKVKFLVTEHGPQVVQRTAEGELEGLFKRLKSRAG</sequence>
<feature type="compositionally biased region" description="Polar residues" evidence="1">
    <location>
        <begin position="1"/>
        <end position="25"/>
    </location>
</feature>
<accession>A0ABR0JE40</accession>
<comment type="caution">
    <text evidence="2">The sequence shown here is derived from an EMBL/GenBank/DDBJ whole genome shotgun (WGS) entry which is preliminary data.</text>
</comment>
<evidence type="ECO:0000313" key="3">
    <source>
        <dbReference type="Proteomes" id="UP001345691"/>
    </source>
</evidence>
<evidence type="ECO:0008006" key="4">
    <source>
        <dbReference type="Google" id="ProtNLM"/>
    </source>
</evidence>
<proteinExistence type="predicted"/>
<feature type="region of interest" description="Disordered" evidence="1">
    <location>
        <begin position="1"/>
        <end position="79"/>
    </location>
</feature>
<protein>
    <recommendedName>
        <fullName evidence="4">CCHC-type domain-containing protein</fullName>
    </recommendedName>
</protein>
<keyword evidence="3" id="KW-1185">Reference proteome</keyword>
<organism evidence="2 3">
    <name type="scientific">Exophiala sideris</name>
    <dbReference type="NCBI Taxonomy" id="1016849"/>
    <lineage>
        <taxon>Eukaryota</taxon>
        <taxon>Fungi</taxon>
        <taxon>Dikarya</taxon>
        <taxon>Ascomycota</taxon>
        <taxon>Pezizomycotina</taxon>
        <taxon>Eurotiomycetes</taxon>
        <taxon>Chaetothyriomycetidae</taxon>
        <taxon>Chaetothyriales</taxon>
        <taxon>Herpotrichiellaceae</taxon>
        <taxon>Exophiala</taxon>
    </lineage>
</organism>
<evidence type="ECO:0000313" key="2">
    <source>
        <dbReference type="EMBL" id="KAK5061983.1"/>
    </source>
</evidence>
<dbReference type="EMBL" id="JAVRRF010000009">
    <property type="protein sequence ID" value="KAK5061983.1"/>
    <property type="molecule type" value="Genomic_DNA"/>
</dbReference>
<evidence type="ECO:0000256" key="1">
    <source>
        <dbReference type="SAM" id="MobiDB-lite"/>
    </source>
</evidence>
<reference evidence="2 3" key="1">
    <citation type="submission" date="2023-08" db="EMBL/GenBank/DDBJ databases">
        <title>Black Yeasts Isolated from many extreme environments.</title>
        <authorList>
            <person name="Coleine C."/>
            <person name="Stajich J.E."/>
            <person name="Selbmann L."/>
        </authorList>
    </citation>
    <scope>NUCLEOTIDE SEQUENCE [LARGE SCALE GENOMIC DNA]</scope>
    <source>
        <strain evidence="2 3">CCFEE 6328</strain>
    </source>
</reference>